<dbReference type="Proteomes" id="UP000708208">
    <property type="component" value="Unassembled WGS sequence"/>
</dbReference>
<dbReference type="GO" id="GO:0005737">
    <property type="term" value="C:cytoplasm"/>
    <property type="evidence" value="ECO:0007669"/>
    <property type="project" value="TreeGrafter"/>
</dbReference>
<dbReference type="Pfam" id="PF00650">
    <property type="entry name" value="CRAL_TRIO"/>
    <property type="match status" value="1"/>
</dbReference>
<dbReference type="AlphaFoldDB" id="A0A8J2P8I8"/>
<accession>A0A8J2P8I8</accession>
<name>A0A8J2P8I8_9HEXA</name>
<evidence type="ECO:0000313" key="3">
    <source>
        <dbReference type="Proteomes" id="UP000708208"/>
    </source>
</evidence>
<protein>
    <recommendedName>
        <fullName evidence="1">CRAL-TRIO domain-containing protein</fullName>
    </recommendedName>
</protein>
<dbReference type="EMBL" id="CAJVCH010429662">
    <property type="protein sequence ID" value="CAG7818771.1"/>
    <property type="molecule type" value="Genomic_DNA"/>
</dbReference>
<feature type="domain" description="CRAL-TRIO" evidence="1">
    <location>
        <begin position="78"/>
        <end position="261"/>
    </location>
</feature>
<keyword evidence="3" id="KW-1185">Reference proteome</keyword>
<dbReference type="PANTHER" id="PTHR23324:SF83">
    <property type="entry name" value="SEC14-LIKE PROTEIN 2"/>
    <property type="match status" value="1"/>
</dbReference>
<dbReference type="CDD" id="cd00170">
    <property type="entry name" value="SEC14"/>
    <property type="match status" value="1"/>
</dbReference>
<sequence>MSNGCEKEITKVQIAIKELREAVKDLVTDDNKEYEDEYNLIRWLRAQNMDVKRAEKMLRHAHTWRLENHVEALVYEDLPQDMIEKFPIFLDGFAKDGTPVSSIQAGRIDLAGQVKLLGREKVLRYCTQIFAQGEKVLLDFNRKNNGNEPIHENSIRGAIAIVDFDQFSYRQVRSIEAVRTAIDICKIMTNYFPDLGSDMYTINCNMFSGIAMRLVRPVLETPYLKFHVFGTNVNEWKEAILSRIPADLIRPPFGGTKDERYVFVKPDCLNRPRSQYECSSDVAIEYLNSILNM</sequence>
<dbReference type="InterPro" id="IPR011074">
    <property type="entry name" value="CRAL/TRIO_N_dom"/>
</dbReference>
<dbReference type="OrthoDB" id="6682367at2759"/>
<dbReference type="InterPro" id="IPR051064">
    <property type="entry name" value="SEC14/CRAL-TRIO_domain"/>
</dbReference>
<evidence type="ECO:0000313" key="2">
    <source>
        <dbReference type="EMBL" id="CAG7818771.1"/>
    </source>
</evidence>
<dbReference type="SMART" id="SM01100">
    <property type="entry name" value="CRAL_TRIO_N"/>
    <property type="match status" value="1"/>
</dbReference>
<proteinExistence type="predicted"/>
<gene>
    <name evidence="2" type="ORF">AFUS01_LOCUS29252</name>
</gene>
<organism evidence="2 3">
    <name type="scientific">Allacma fusca</name>
    <dbReference type="NCBI Taxonomy" id="39272"/>
    <lineage>
        <taxon>Eukaryota</taxon>
        <taxon>Metazoa</taxon>
        <taxon>Ecdysozoa</taxon>
        <taxon>Arthropoda</taxon>
        <taxon>Hexapoda</taxon>
        <taxon>Collembola</taxon>
        <taxon>Symphypleona</taxon>
        <taxon>Sminthuridae</taxon>
        <taxon>Allacma</taxon>
    </lineage>
</organism>
<comment type="caution">
    <text evidence="2">The sequence shown here is derived from an EMBL/GenBank/DDBJ whole genome shotgun (WGS) entry which is preliminary data.</text>
</comment>
<evidence type="ECO:0000259" key="1">
    <source>
        <dbReference type="PROSITE" id="PS50191"/>
    </source>
</evidence>
<dbReference type="PANTHER" id="PTHR23324">
    <property type="entry name" value="SEC14 RELATED PROTEIN"/>
    <property type="match status" value="1"/>
</dbReference>
<dbReference type="PROSITE" id="PS50191">
    <property type="entry name" value="CRAL_TRIO"/>
    <property type="match status" value="1"/>
</dbReference>
<reference evidence="2" key="1">
    <citation type="submission" date="2021-06" db="EMBL/GenBank/DDBJ databases">
        <authorList>
            <person name="Hodson N. C."/>
            <person name="Mongue J. A."/>
            <person name="Jaron S. K."/>
        </authorList>
    </citation>
    <scope>NUCLEOTIDE SEQUENCE</scope>
</reference>
<dbReference type="InterPro" id="IPR001251">
    <property type="entry name" value="CRAL-TRIO_dom"/>
</dbReference>